<accession>A0ABQ9GPL0</accession>
<protein>
    <recommendedName>
        <fullName evidence="2">Ig-like domain-containing protein</fullName>
    </recommendedName>
</protein>
<evidence type="ECO:0000313" key="4">
    <source>
        <dbReference type="Proteomes" id="UP001159363"/>
    </source>
</evidence>
<keyword evidence="1" id="KW-0732">Signal</keyword>
<proteinExistence type="predicted"/>
<gene>
    <name evidence="3" type="ORF">PR048_024760</name>
</gene>
<keyword evidence="4" id="KW-1185">Reference proteome</keyword>
<dbReference type="Proteomes" id="UP001159363">
    <property type="component" value="Chromosome 9"/>
</dbReference>
<dbReference type="PANTHER" id="PTHR21261:SF15">
    <property type="entry name" value="BEATEN PATH IIIA, ISOFORM D-RELATED"/>
    <property type="match status" value="1"/>
</dbReference>
<reference evidence="3 4" key="1">
    <citation type="submission" date="2023-02" db="EMBL/GenBank/DDBJ databases">
        <title>LHISI_Scaffold_Assembly.</title>
        <authorList>
            <person name="Stuart O.P."/>
            <person name="Cleave R."/>
            <person name="Magrath M.J.L."/>
            <person name="Mikheyev A.S."/>
        </authorList>
    </citation>
    <scope>NUCLEOTIDE SEQUENCE [LARGE SCALE GENOMIC DNA]</scope>
    <source>
        <strain evidence="3">Daus_M_001</strain>
        <tissue evidence="3">Leg muscle</tissue>
    </source>
</reference>
<dbReference type="Gene3D" id="2.60.40.10">
    <property type="entry name" value="Immunoglobulins"/>
    <property type="match status" value="2"/>
</dbReference>
<sequence length="285" mass="31874">MDGVLIVSKRISLLFCLIFTPGSRCISLLSVGIPRHVAHGQSTVLECQFDLEGKKLYSVKWYKDGEEFYRFVPEETPKKQMLYVAGVNVEIESSAENQVKLLSLNLNSTGRYRCEVSTEGPPFETVSEHADMIVFVLPKGNPRITGGQARYQVGDRVQVNCTSGWSRPAAKLKWFINEHQANRAYLQRPVILESQTEGVQAVILGLEFTVKPKHFRKGNMKLKCLSTISSIYFRSNETTLERLDKVNTEQSQTESSTKLGGLGGRVAVAASLLFAHTLWAMAHCE</sequence>
<dbReference type="InterPro" id="IPR007110">
    <property type="entry name" value="Ig-like_dom"/>
</dbReference>
<dbReference type="PROSITE" id="PS50835">
    <property type="entry name" value="IG_LIKE"/>
    <property type="match status" value="1"/>
</dbReference>
<dbReference type="SUPFAM" id="SSF48726">
    <property type="entry name" value="Immunoglobulin"/>
    <property type="match status" value="1"/>
</dbReference>
<dbReference type="EMBL" id="JARBHB010000010">
    <property type="protein sequence ID" value="KAJ8873923.1"/>
    <property type="molecule type" value="Genomic_DNA"/>
</dbReference>
<dbReference type="InterPro" id="IPR013783">
    <property type="entry name" value="Ig-like_fold"/>
</dbReference>
<evidence type="ECO:0000259" key="2">
    <source>
        <dbReference type="PROSITE" id="PS50835"/>
    </source>
</evidence>
<name>A0ABQ9GPL0_9NEOP</name>
<feature type="chain" id="PRO_5045789309" description="Ig-like domain-containing protein" evidence="1">
    <location>
        <begin position="26"/>
        <end position="285"/>
    </location>
</feature>
<evidence type="ECO:0000256" key="1">
    <source>
        <dbReference type="SAM" id="SignalP"/>
    </source>
</evidence>
<dbReference type="InterPro" id="IPR036179">
    <property type="entry name" value="Ig-like_dom_sf"/>
</dbReference>
<feature type="signal peptide" evidence="1">
    <location>
        <begin position="1"/>
        <end position="25"/>
    </location>
</feature>
<organism evidence="3 4">
    <name type="scientific">Dryococelus australis</name>
    <dbReference type="NCBI Taxonomy" id="614101"/>
    <lineage>
        <taxon>Eukaryota</taxon>
        <taxon>Metazoa</taxon>
        <taxon>Ecdysozoa</taxon>
        <taxon>Arthropoda</taxon>
        <taxon>Hexapoda</taxon>
        <taxon>Insecta</taxon>
        <taxon>Pterygota</taxon>
        <taxon>Neoptera</taxon>
        <taxon>Polyneoptera</taxon>
        <taxon>Phasmatodea</taxon>
        <taxon>Verophasmatodea</taxon>
        <taxon>Anareolatae</taxon>
        <taxon>Phasmatidae</taxon>
        <taxon>Eurycanthinae</taxon>
        <taxon>Dryococelus</taxon>
    </lineage>
</organism>
<dbReference type="PANTHER" id="PTHR21261">
    <property type="entry name" value="BEAT PROTEIN"/>
    <property type="match status" value="1"/>
</dbReference>
<comment type="caution">
    <text evidence="3">The sequence shown here is derived from an EMBL/GenBank/DDBJ whole genome shotgun (WGS) entry which is preliminary data.</text>
</comment>
<feature type="domain" description="Ig-like" evidence="2">
    <location>
        <begin position="21"/>
        <end position="127"/>
    </location>
</feature>
<evidence type="ECO:0000313" key="3">
    <source>
        <dbReference type="EMBL" id="KAJ8873923.1"/>
    </source>
</evidence>